<dbReference type="InterPro" id="IPR029063">
    <property type="entry name" value="SAM-dependent_MTases_sf"/>
</dbReference>
<gene>
    <name evidence="2" type="ORF">SAMN05444320_102652</name>
</gene>
<dbReference type="GO" id="GO:0032259">
    <property type="term" value="P:methylation"/>
    <property type="evidence" value="ECO:0007669"/>
    <property type="project" value="UniProtKB-KW"/>
</dbReference>
<dbReference type="STRING" id="2017.SAMN05444320_102652"/>
<dbReference type="Proteomes" id="UP000184501">
    <property type="component" value="Unassembled WGS sequence"/>
</dbReference>
<dbReference type="AlphaFoldDB" id="A0A1M4ZAN5"/>
<evidence type="ECO:0000259" key="1">
    <source>
        <dbReference type="Pfam" id="PF13649"/>
    </source>
</evidence>
<keyword evidence="3" id="KW-1185">Reference proteome</keyword>
<dbReference type="InterPro" id="IPR041698">
    <property type="entry name" value="Methyltransf_25"/>
</dbReference>
<organism evidence="2 3">
    <name type="scientific">Streptoalloteichus hindustanus</name>
    <dbReference type="NCBI Taxonomy" id="2017"/>
    <lineage>
        <taxon>Bacteria</taxon>
        <taxon>Bacillati</taxon>
        <taxon>Actinomycetota</taxon>
        <taxon>Actinomycetes</taxon>
        <taxon>Pseudonocardiales</taxon>
        <taxon>Pseudonocardiaceae</taxon>
        <taxon>Streptoalloteichus</taxon>
    </lineage>
</organism>
<dbReference type="Gene3D" id="3.40.50.150">
    <property type="entry name" value="Vaccinia Virus protein VP39"/>
    <property type="match status" value="1"/>
</dbReference>
<dbReference type="EMBL" id="FQVN01000002">
    <property type="protein sequence ID" value="SHF14636.1"/>
    <property type="molecule type" value="Genomic_DNA"/>
</dbReference>
<dbReference type="Pfam" id="PF13649">
    <property type="entry name" value="Methyltransf_25"/>
    <property type="match status" value="1"/>
</dbReference>
<accession>A0A1M4ZAN5</accession>
<dbReference type="CDD" id="cd02440">
    <property type="entry name" value="AdoMet_MTases"/>
    <property type="match status" value="1"/>
</dbReference>
<protein>
    <submittedName>
        <fullName evidence="2">Methyltransferase domain-containing protein</fullName>
    </submittedName>
</protein>
<dbReference type="RefSeq" id="WP_073480850.1">
    <property type="nucleotide sequence ID" value="NZ_FQVN01000002.1"/>
</dbReference>
<reference evidence="2 3" key="1">
    <citation type="submission" date="2016-11" db="EMBL/GenBank/DDBJ databases">
        <authorList>
            <person name="Jaros S."/>
            <person name="Januszkiewicz K."/>
            <person name="Wedrychowicz H."/>
        </authorList>
    </citation>
    <scope>NUCLEOTIDE SEQUENCE [LARGE SCALE GENOMIC DNA]</scope>
    <source>
        <strain evidence="2 3">DSM 44523</strain>
    </source>
</reference>
<feature type="domain" description="Methyltransferase" evidence="1">
    <location>
        <begin position="60"/>
        <end position="155"/>
    </location>
</feature>
<evidence type="ECO:0000313" key="2">
    <source>
        <dbReference type="EMBL" id="SHF14636.1"/>
    </source>
</evidence>
<dbReference type="SUPFAM" id="SSF53335">
    <property type="entry name" value="S-adenosyl-L-methionine-dependent methyltransferases"/>
    <property type="match status" value="1"/>
</dbReference>
<dbReference type="GO" id="GO:0008168">
    <property type="term" value="F:methyltransferase activity"/>
    <property type="evidence" value="ECO:0007669"/>
    <property type="project" value="UniProtKB-KW"/>
</dbReference>
<keyword evidence="2" id="KW-0808">Transferase</keyword>
<sequence>MGVPADRTGLDADEVISYRDPGTAEDYQSWDDAVCWVLGYPFVPLALGLTAGADDGRRTVLDLGCGTGVFSRWLARRHGVRVIGADPSPPMLALARRHAADPLVSYHLSVEDRLPFLPDAAVDAATACFVFNAIAELDRLRALLAEVARVLRPGGRFTALGPHPDQVDGVRFESFRRGEPGVRYRAGQPIPVQVRRADGSWRRIVNVYWPTRTYRELFGGAGFHDLRVDGPVLADAAGVAEPALLASRGWALERRRPPFLLVTGVRAADPD</sequence>
<dbReference type="OrthoDB" id="3636702at2"/>
<evidence type="ECO:0000313" key="3">
    <source>
        <dbReference type="Proteomes" id="UP000184501"/>
    </source>
</evidence>
<name>A0A1M4ZAN5_STRHI</name>
<proteinExistence type="predicted"/>
<keyword evidence="2" id="KW-0489">Methyltransferase</keyword>
<dbReference type="PANTHER" id="PTHR43591">
    <property type="entry name" value="METHYLTRANSFERASE"/>
    <property type="match status" value="1"/>
</dbReference>